<dbReference type="PROSITE" id="PS00545">
    <property type="entry name" value="ALDOSE_1_EPIMERASE"/>
    <property type="match status" value="1"/>
</dbReference>
<evidence type="ECO:0000256" key="7">
    <source>
        <dbReference type="ARBA" id="ARBA00023277"/>
    </source>
</evidence>
<feature type="active site" description="Proton acceptor" evidence="9">
    <location>
        <position position="309"/>
    </location>
</feature>
<comment type="caution">
    <text evidence="12">The sequence shown here is derived from an EMBL/GenBank/DDBJ whole genome shotgun (WGS) entry which is preliminary data.</text>
</comment>
<dbReference type="UniPathway" id="UPA00242"/>
<dbReference type="PATRIC" id="fig|1302.21.peg.1781"/>
<sequence length="344" mass="38170">MKSYQKTIFGEFQGQNIFRFTFENDLGYRLSVMNYGATILEYQTPDKKGQFANVILGFDQFKDYIGNSSKHGASIGPVAGRIAGASFELGGETYHLEANNGQNCNHSGSTGWDSAVFQVEEVTDEGLVLFTERADGTGGFPGHLRIWITYSLSEQGELCISYRVQTDRDSLINPTNHSYFNLSADFRQPIDDHVFQVESLGVYPIAADGVPAKEPETRGFVKNLQQAMLLKDLFAEQDEQIQLVSGLDHPFALKPGHETAGFLYHQESGRFLTFKTEAPCLVVYTANCVDEAIRFAGQTMKQHNGVALEMQALPDAIHSHQKDQVIVKAGQEFTSTTTYHAIAK</sequence>
<dbReference type="Proteomes" id="UP000070096">
    <property type="component" value="Unassembled WGS sequence"/>
</dbReference>
<dbReference type="Gene3D" id="2.70.98.10">
    <property type="match status" value="1"/>
</dbReference>
<dbReference type="Pfam" id="PF01263">
    <property type="entry name" value="Aldose_epim"/>
    <property type="match status" value="1"/>
</dbReference>
<evidence type="ECO:0000313" key="13">
    <source>
        <dbReference type="Proteomes" id="UP000070096"/>
    </source>
</evidence>
<dbReference type="InterPro" id="IPR018052">
    <property type="entry name" value="Ald1_epimerase_CS"/>
</dbReference>
<evidence type="ECO:0000256" key="4">
    <source>
        <dbReference type="ARBA" id="ARBA00013185"/>
    </source>
</evidence>
<feature type="active site" description="Proton donor" evidence="9">
    <location>
        <position position="177"/>
    </location>
</feature>
<dbReference type="InterPro" id="IPR011013">
    <property type="entry name" value="Gal_mutarotase_sf_dom"/>
</dbReference>
<dbReference type="InterPro" id="IPR014718">
    <property type="entry name" value="GH-type_carb-bd"/>
</dbReference>
<evidence type="ECO:0000256" key="8">
    <source>
        <dbReference type="PIRNR" id="PIRNR005096"/>
    </source>
</evidence>
<evidence type="ECO:0000256" key="11">
    <source>
        <dbReference type="PIRSR" id="PIRSR005096-3"/>
    </source>
</evidence>
<dbReference type="AlphaFoldDB" id="A0A139N2H1"/>
<evidence type="ECO:0000256" key="3">
    <source>
        <dbReference type="ARBA" id="ARBA00006206"/>
    </source>
</evidence>
<dbReference type="PANTHER" id="PTHR10091:SF0">
    <property type="entry name" value="GALACTOSE MUTAROTASE"/>
    <property type="match status" value="1"/>
</dbReference>
<keyword evidence="7 8" id="KW-0119">Carbohydrate metabolism</keyword>
<dbReference type="GO" id="GO:0004034">
    <property type="term" value="F:aldose 1-epimerase activity"/>
    <property type="evidence" value="ECO:0007669"/>
    <property type="project" value="UniProtKB-EC"/>
</dbReference>
<feature type="binding site" evidence="11">
    <location>
        <begin position="177"/>
        <end position="179"/>
    </location>
    <ligand>
        <name>beta-D-galactose</name>
        <dbReference type="ChEBI" id="CHEBI:27667"/>
    </ligand>
</feature>
<dbReference type="GO" id="GO:0030246">
    <property type="term" value="F:carbohydrate binding"/>
    <property type="evidence" value="ECO:0007669"/>
    <property type="project" value="InterPro"/>
</dbReference>
<feature type="binding site" evidence="10">
    <location>
        <position position="248"/>
    </location>
    <ligand>
        <name>beta-D-galactose</name>
        <dbReference type="ChEBI" id="CHEBI:27667"/>
    </ligand>
</feature>
<evidence type="ECO:0000256" key="10">
    <source>
        <dbReference type="PIRSR" id="PIRSR005096-2"/>
    </source>
</evidence>
<dbReference type="PIRSF" id="PIRSF005096">
    <property type="entry name" value="GALM"/>
    <property type="match status" value="1"/>
</dbReference>
<accession>A0A139N2H1</accession>
<evidence type="ECO:0000256" key="5">
    <source>
        <dbReference type="ARBA" id="ARBA00014165"/>
    </source>
</evidence>
<organism evidence="12 13">
    <name type="scientific">Streptococcus gordonii</name>
    <dbReference type="NCBI Taxonomy" id="1302"/>
    <lineage>
        <taxon>Bacteria</taxon>
        <taxon>Bacillati</taxon>
        <taxon>Bacillota</taxon>
        <taxon>Bacilli</taxon>
        <taxon>Lactobacillales</taxon>
        <taxon>Streptococcaceae</taxon>
        <taxon>Streptococcus</taxon>
    </lineage>
</organism>
<dbReference type="GO" id="GO:0033499">
    <property type="term" value="P:galactose catabolic process via UDP-galactose, Leloir pathway"/>
    <property type="evidence" value="ECO:0007669"/>
    <property type="project" value="TreeGrafter"/>
</dbReference>
<dbReference type="InterPro" id="IPR015443">
    <property type="entry name" value="Aldose_1-epimerase"/>
</dbReference>
<evidence type="ECO:0000256" key="6">
    <source>
        <dbReference type="ARBA" id="ARBA00023235"/>
    </source>
</evidence>
<dbReference type="GO" id="GO:0005737">
    <property type="term" value="C:cytoplasm"/>
    <property type="evidence" value="ECO:0007669"/>
    <property type="project" value="TreeGrafter"/>
</dbReference>
<dbReference type="EC" id="5.1.3.3" evidence="4 8"/>
<comment type="catalytic activity">
    <reaction evidence="1 8">
        <text>alpha-D-glucose = beta-D-glucose</text>
        <dbReference type="Rhea" id="RHEA:10264"/>
        <dbReference type="ChEBI" id="CHEBI:15903"/>
        <dbReference type="ChEBI" id="CHEBI:17925"/>
        <dbReference type="EC" id="5.1.3.3"/>
    </reaction>
</comment>
<comment type="pathway">
    <text evidence="2 8">Carbohydrate metabolism; hexose metabolism.</text>
</comment>
<gene>
    <name evidence="12" type="ORF">SGODD07_01603</name>
</gene>
<proteinExistence type="inferred from homology"/>
<dbReference type="CDD" id="cd09019">
    <property type="entry name" value="galactose_mutarotase_like"/>
    <property type="match status" value="1"/>
</dbReference>
<dbReference type="SUPFAM" id="SSF74650">
    <property type="entry name" value="Galactose mutarotase-like"/>
    <property type="match status" value="1"/>
</dbReference>
<dbReference type="InterPro" id="IPR008183">
    <property type="entry name" value="Aldose_1/G6P_1-epimerase"/>
</dbReference>
<dbReference type="InterPro" id="IPR047215">
    <property type="entry name" value="Galactose_mutarotase-like"/>
</dbReference>
<evidence type="ECO:0000256" key="2">
    <source>
        <dbReference type="ARBA" id="ARBA00005028"/>
    </source>
</evidence>
<evidence type="ECO:0000256" key="9">
    <source>
        <dbReference type="PIRSR" id="PIRSR005096-1"/>
    </source>
</evidence>
<evidence type="ECO:0000313" key="12">
    <source>
        <dbReference type="EMBL" id="KXT70133.1"/>
    </source>
</evidence>
<protein>
    <recommendedName>
        <fullName evidence="5 8">Aldose 1-epimerase</fullName>
        <ecNumber evidence="4 8">5.1.3.3</ecNumber>
    </recommendedName>
</protein>
<comment type="similarity">
    <text evidence="3 8">Belongs to the aldose epimerase family.</text>
</comment>
<dbReference type="EMBL" id="LQRC01000219">
    <property type="protein sequence ID" value="KXT70133.1"/>
    <property type="molecule type" value="Genomic_DNA"/>
</dbReference>
<keyword evidence="6 8" id="KW-0413">Isomerase</keyword>
<name>A0A139N2H1_STRGN</name>
<dbReference type="GO" id="GO:0006006">
    <property type="term" value="P:glucose metabolic process"/>
    <property type="evidence" value="ECO:0007669"/>
    <property type="project" value="TreeGrafter"/>
</dbReference>
<evidence type="ECO:0000256" key="1">
    <source>
        <dbReference type="ARBA" id="ARBA00001614"/>
    </source>
</evidence>
<reference evidence="12 13" key="1">
    <citation type="submission" date="2016-01" db="EMBL/GenBank/DDBJ databases">
        <title>Highly variable Streptococcus oralis are common among viridans streptococci isolated from primates.</title>
        <authorList>
            <person name="Denapaite D."/>
            <person name="Rieger M."/>
            <person name="Koendgen S."/>
            <person name="Brueckner R."/>
            <person name="Ochigava I."/>
            <person name="Kappeler P."/>
            <person name="Maetz-Rensing K."/>
            <person name="Leendertz F."/>
            <person name="Hakenbeck R."/>
        </authorList>
    </citation>
    <scope>NUCLEOTIDE SEQUENCE [LARGE SCALE GENOMIC DNA]</scope>
    <source>
        <strain evidence="12 13">DD07</strain>
    </source>
</reference>
<dbReference type="PANTHER" id="PTHR10091">
    <property type="entry name" value="ALDOSE-1-EPIMERASE"/>
    <property type="match status" value="1"/>
</dbReference>